<comment type="subcellular location">
    <subcellularLocation>
        <location evidence="1">Membrane</location>
    </subcellularLocation>
</comment>
<dbReference type="VEuPathDB" id="AmoebaDB:DICPUDRAFT_154552"/>
<keyword evidence="5" id="KW-1133">Transmembrane helix</keyword>
<dbReference type="InParanoid" id="F0ZRM5"/>
<dbReference type="Proteomes" id="UP000001064">
    <property type="component" value="Unassembled WGS sequence"/>
</dbReference>
<dbReference type="EMBL" id="GL871143">
    <property type="protein sequence ID" value="EGC33410.1"/>
    <property type="molecule type" value="Genomic_DNA"/>
</dbReference>
<dbReference type="KEGG" id="dpp:DICPUDRAFT_154552"/>
<dbReference type="GeneID" id="10504430"/>
<keyword evidence="2" id="KW-0732">Signal</keyword>
<reference evidence="9" key="1">
    <citation type="journal article" date="2011" name="Genome Biol.">
        <title>Comparative genomics of the social amoebae Dictyostelium discoideum and Dictyostelium purpureum.</title>
        <authorList>
            <consortium name="US DOE Joint Genome Institute (JGI-PGF)"/>
            <person name="Sucgang R."/>
            <person name="Kuo A."/>
            <person name="Tian X."/>
            <person name="Salerno W."/>
            <person name="Parikh A."/>
            <person name="Feasley C.L."/>
            <person name="Dalin E."/>
            <person name="Tu H."/>
            <person name="Huang E."/>
            <person name="Barry K."/>
            <person name="Lindquist E."/>
            <person name="Shapiro H."/>
            <person name="Bruce D."/>
            <person name="Schmutz J."/>
            <person name="Salamov A."/>
            <person name="Fey P."/>
            <person name="Gaudet P."/>
            <person name="Anjard C."/>
            <person name="Babu M.M."/>
            <person name="Basu S."/>
            <person name="Bushmanova Y."/>
            <person name="van der Wel H."/>
            <person name="Katoh-Kurasawa M."/>
            <person name="Dinh C."/>
            <person name="Coutinho P.M."/>
            <person name="Saito T."/>
            <person name="Elias M."/>
            <person name="Schaap P."/>
            <person name="Kay R.R."/>
            <person name="Henrissat B."/>
            <person name="Eichinger L."/>
            <person name="Rivero F."/>
            <person name="Putnam N.H."/>
            <person name="West C.M."/>
            <person name="Loomis W.F."/>
            <person name="Chisholm R.L."/>
            <person name="Shaulsky G."/>
            <person name="Strassmann J.E."/>
            <person name="Queller D.C."/>
            <person name="Kuspa A."/>
            <person name="Grigoriev I.V."/>
        </authorList>
    </citation>
    <scope>NUCLEOTIDE SEQUENCE [LARGE SCALE GENOMIC DNA]</scope>
    <source>
        <strain evidence="9">QSDP1</strain>
    </source>
</reference>
<dbReference type="RefSeq" id="XP_003290074.1">
    <property type="nucleotide sequence ID" value="XM_003290026.1"/>
</dbReference>
<dbReference type="AlphaFoldDB" id="F0ZRM5"/>
<evidence type="ECO:0000256" key="2">
    <source>
        <dbReference type="ARBA" id="ARBA00022729"/>
    </source>
</evidence>
<dbReference type="GO" id="GO:0031152">
    <property type="term" value="P:aggregation involved in sorocarp development"/>
    <property type="evidence" value="ECO:0000318"/>
    <property type="project" value="GO_Central"/>
</dbReference>
<dbReference type="PANTHER" id="PTHR31341:SF4">
    <property type="entry name" value="IPT_TIG DOMAIN-CONTAINING PROTEIN-RELATED"/>
    <property type="match status" value="1"/>
</dbReference>
<dbReference type="eggNOG" id="ENOG502RHZ3">
    <property type="taxonomic scope" value="Eukaryota"/>
</dbReference>
<dbReference type="Pfam" id="PF24612">
    <property type="entry name" value="Ig_TgrO1"/>
    <property type="match status" value="1"/>
</dbReference>
<keyword evidence="5" id="KW-0812">Transmembrane</keyword>
<evidence type="ECO:0000256" key="5">
    <source>
        <dbReference type="SAM" id="Phobius"/>
    </source>
</evidence>
<dbReference type="Pfam" id="PF01833">
    <property type="entry name" value="TIG"/>
    <property type="match status" value="1"/>
</dbReference>
<gene>
    <name evidence="8" type="ORF">DICPUDRAFT_154552</name>
</gene>
<keyword evidence="3 5" id="KW-0472">Membrane</keyword>
<keyword evidence="9" id="KW-1185">Reference proteome</keyword>
<dbReference type="InterPro" id="IPR013783">
    <property type="entry name" value="Ig-like_fold"/>
</dbReference>
<proteinExistence type="predicted"/>
<dbReference type="InterPro" id="IPR052014">
    <property type="entry name" value="Dictyostelium_Tiger"/>
</dbReference>
<protein>
    <submittedName>
        <fullName evidence="8">Uncharacterized protein</fullName>
    </submittedName>
</protein>
<dbReference type="InterPro" id="IPR057594">
    <property type="entry name" value="TgrO1-like_Ig"/>
</dbReference>
<name>F0ZRM5_DICPU</name>
<accession>F0ZRM5</accession>
<feature type="domain" description="IPT/TIG" evidence="6">
    <location>
        <begin position="511"/>
        <end position="575"/>
    </location>
</feature>
<dbReference type="InterPro" id="IPR002909">
    <property type="entry name" value="IPT_dom"/>
</dbReference>
<evidence type="ECO:0000259" key="7">
    <source>
        <dbReference type="Pfam" id="PF24612"/>
    </source>
</evidence>
<dbReference type="PANTHER" id="PTHR31341">
    <property type="entry name" value="IPT/TIG DOMAIN-CONTAINING PROTEIN-RELATED-RELATED"/>
    <property type="match status" value="1"/>
</dbReference>
<evidence type="ECO:0000313" key="9">
    <source>
        <dbReference type="Proteomes" id="UP000001064"/>
    </source>
</evidence>
<evidence type="ECO:0000259" key="6">
    <source>
        <dbReference type="Pfam" id="PF01833"/>
    </source>
</evidence>
<evidence type="ECO:0000256" key="1">
    <source>
        <dbReference type="ARBA" id="ARBA00004370"/>
    </source>
</evidence>
<feature type="domain" description="TgrO1-like immunoglobulin-like" evidence="7">
    <location>
        <begin position="113"/>
        <end position="174"/>
    </location>
</feature>
<feature type="transmembrane region" description="Helical" evidence="5">
    <location>
        <begin position="796"/>
        <end position="815"/>
    </location>
</feature>
<evidence type="ECO:0000256" key="4">
    <source>
        <dbReference type="ARBA" id="ARBA00023180"/>
    </source>
</evidence>
<keyword evidence="4" id="KW-0325">Glycoprotein</keyword>
<sequence>MIHLTIINLSDVNIFKNQTHPTTTSKYRITKISDNLLSTTLIRIPNKLNMKESYSLKCISEKCVIELNENQIKNFYGNCMERCMVFLKGETFCDQPIDDENFMYPINYAISGLPSTEGGKVLLTGNYLRNYVNDYYIVEGAARGKALKFSVDKENFDPENLTVNFPPGYGSFIFYPDSSQSESKMFINYAPPFISQCLNFYNNPSVAQVTINGINTPIVSIDHRLLKLNYVTDYSQRLKINITIGDISLENIYTFDIKPQPVSISTTVSTSKYNGGIITISGSYMSSQTSITNVSLISSDNKNYNCEYISSTTSQIVFESTTEINFKYGVPHFTSTNSIQIDKTNEFSITGINFGNINDTNGTVNLLLDGKVNNEIIIASLSNDETKLSFKLPNICETSVKLSIEVNGVISNNNITITPQPTFILAPSRPLTNGSSLHIDKYFSCKDIIVKPSITVDSSNNHIDCTLISNTETNCNVGAGTGKHSFKFYVDGIEKINSLFEYAPPTLVSHNVNGLKTITLTGNNFGNDSSKCSLTFANKNVTSINCNVTCTIISDTSITFDADSQYDYGNVNLIIDSIPMSNENYKIMLPSIIGLVKDNNISTRNGTVCISGSRLPETKSGVNNSNNVTIEIKSHLKDGTNTFKDYNVSNNMICVLLNDGYVGTFDLSVFIYNEFISKYTISYNKPSFNNSLINIKDGGNNTYQFEVYGNEFGEPFEIHFNTSKGDLIMNCTFNILIQHNNNDLYNCSYSKINIDSIKDGNEQLYLKIGESKYPINSTLNFGNKKTDNKSSTLKKALIPTFVGGAALCAAAFIGYKYRENIFKKIDKLKNGKSNV</sequence>
<evidence type="ECO:0000313" key="8">
    <source>
        <dbReference type="EMBL" id="EGC33410.1"/>
    </source>
</evidence>
<dbReference type="FunCoup" id="F0ZRM5">
    <property type="interactions" value="60"/>
</dbReference>
<dbReference type="GO" id="GO:0009897">
    <property type="term" value="C:external side of plasma membrane"/>
    <property type="evidence" value="ECO:0000318"/>
    <property type="project" value="GO_Central"/>
</dbReference>
<dbReference type="Gene3D" id="2.60.40.10">
    <property type="entry name" value="Immunoglobulins"/>
    <property type="match status" value="1"/>
</dbReference>
<dbReference type="GO" id="GO:0098742">
    <property type="term" value="P:cell-cell adhesion via plasma-membrane adhesion molecules"/>
    <property type="evidence" value="ECO:0000318"/>
    <property type="project" value="GO_Central"/>
</dbReference>
<organism evidence="8 9">
    <name type="scientific">Dictyostelium purpureum</name>
    <name type="common">Slime mold</name>
    <dbReference type="NCBI Taxonomy" id="5786"/>
    <lineage>
        <taxon>Eukaryota</taxon>
        <taxon>Amoebozoa</taxon>
        <taxon>Evosea</taxon>
        <taxon>Eumycetozoa</taxon>
        <taxon>Dictyostelia</taxon>
        <taxon>Dictyosteliales</taxon>
        <taxon>Dictyosteliaceae</taxon>
        <taxon>Dictyostelium</taxon>
    </lineage>
</organism>
<evidence type="ECO:0000256" key="3">
    <source>
        <dbReference type="ARBA" id="ARBA00023136"/>
    </source>
</evidence>